<feature type="region of interest" description="Disordered" evidence="1">
    <location>
        <begin position="23"/>
        <end position="43"/>
    </location>
</feature>
<accession>A0A835RJH1</accession>
<sequence>MFQMFLPYRIVVGPSFIKEVPQTGEQSGELLKSKKKGDQNEFPQDTIDLLPRKILTQGSSNKDRVLILTGQFFWSGSQCMKEDIDRMKGQKLEQQVGG</sequence>
<organism evidence="2 3">
    <name type="scientific">Vanilla planifolia</name>
    <name type="common">Vanilla</name>
    <dbReference type="NCBI Taxonomy" id="51239"/>
    <lineage>
        <taxon>Eukaryota</taxon>
        <taxon>Viridiplantae</taxon>
        <taxon>Streptophyta</taxon>
        <taxon>Embryophyta</taxon>
        <taxon>Tracheophyta</taxon>
        <taxon>Spermatophyta</taxon>
        <taxon>Magnoliopsida</taxon>
        <taxon>Liliopsida</taxon>
        <taxon>Asparagales</taxon>
        <taxon>Orchidaceae</taxon>
        <taxon>Vanilloideae</taxon>
        <taxon>Vanilleae</taxon>
        <taxon>Vanilla</taxon>
    </lineage>
</organism>
<name>A0A835RJH1_VANPL</name>
<comment type="caution">
    <text evidence="2">The sequence shown here is derived from an EMBL/GenBank/DDBJ whole genome shotgun (WGS) entry which is preliminary data.</text>
</comment>
<evidence type="ECO:0000313" key="2">
    <source>
        <dbReference type="EMBL" id="KAG0490096.1"/>
    </source>
</evidence>
<dbReference type="AlphaFoldDB" id="A0A835RJH1"/>
<dbReference type="Proteomes" id="UP000639772">
    <property type="component" value="Chromosome 3"/>
</dbReference>
<evidence type="ECO:0000256" key="1">
    <source>
        <dbReference type="SAM" id="MobiDB-lite"/>
    </source>
</evidence>
<proteinExistence type="predicted"/>
<dbReference type="EMBL" id="JADCNM010000003">
    <property type="protein sequence ID" value="KAG0490096.1"/>
    <property type="molecule type" value="Genomic_DNA"/>
</dbReference>
<protein>
    <submittedName>
        <fullName evidence="2">Uncharacterized protein</fullName>
    </submittedName>
</protein>
<evidence type="ECO:0000313" key="3">
    <source>
        <dbReference type="Proteomes" id="UP000639772"/>
    </source>
</evidence>
<reference evidence="2 3" key="1">
    <citation type="journal article" date="2020" name="Nat. Food">
        <title>A phased Vanilla planifolia genome enables genetic improvement of flavour and production.</title>
        <authorList>
            <person name="Hasing T."/>
            <person name="Tang H."/>
            <person name="Brym M."/>
            <person name="Khazi F."/>
            <person name="Huang T."/>
            <person name="Chambers A.H."/>
        </authorList>
    </citation>
    <scope>NUCLEOTIDE SEQUENCE [LARGE SCALE GENOMIC DNA]</scope>
    <source>
        <tissue evidence="2">Leaf</tissue>
    </source>
</reference>
<gene>
    <name evidence="2" type="ORF">HPP92_006959</name>
</gene>